<dbReference type="PANTHER" id="PTHR24198:SF165">
    <property type="entry name" value="ANKYRIN REPEAT-CONTAINING PROTEIN-RELATED"/>
    <property type="match status" value="1"/>
</dbReference>
<dbReference type="Pfam" id="PF17111">
    <property type="entry name" value="PigL_N"/>
    <property type="match status" value="1"/>
</dbReference>
<proteinExistence type="predicted"/>
<dbReference type="PRINTS" id="PR01415">
    <property type="entry name" value="ANKYRIN"/>
</dbReference>
<name>A0A420MW23_FUSOX</name>
<dbReference type="VEuPathDB" id="FungiDB:FOIG_11302"/>
<reference evidence="6 7" key="1">
    <citation type="journal article" date="2018" name="Sci. Rep.">
        <title>Characterisation of pathogen-specific regions and novel effector candidates in Fusarium oxysporum f. sp. cepae.</title>
        <authorList>
            <person name="Armitage A.D."/>
            <person name="Taylor A."/>
            <person name="Sobczyk M.K."/>
            <person name="Baxter L."/>
            <person name="Greenfield B.P."/>
            <person name="Bates H.J."/>
            <person name="Wilson F."/>
            <person name="Jackson A.C."/>
            <person name="Ott S."/>
            <person name="Harrison R.J."/>
            <person name="Clarkson J.P."/>
        </authorList>
    </citation>
    <scope>NUCLEOTIDE SEQUENCE [LARGE SCALE GENOMIC DNA]</scope>
    <source>
        <strain evidence="6 7">Fo_A13</strain>
    </source>
</reference>
<dbReference type="VEuPathDB" id="FungiDB:FOXG_13608"/>
<gene>
    <name evidence="6" type="ORF">BFJ69_g10348</name>
</gene>
<evidence type="ECO:0000256" key="1">
    <source>
        <dbReference type="ARBA" id="ARBA00022737"/>
    </source>
</evidence>
<dbReference type="Pfam" id="PF24883">
    <property type="entry name" value="NPHP3_N"/>
    <property type="match status" value="1"/>
</dbReference>
<dbReference type="VEuPathDB" id="FungiDB:FOC1_g10003020"/>
<dbReference type="InterPro" id="IPR056884">
    <property type="entry name" value="NPHP3-like_N"/>
</dbReference>
<evidence type="ECO:0000259" key="5">
    <source>
        <dbReference type="Pfam" id="PF24883"/>
    </source>
</evidence>
<keyword evidence="2 3" id="KW-0040">ANK repeat</keyword>
<evidence type="ECO:0000313" key="6">
    <source>
        <dbReference type="EMBL" id="RKK72214.1"/>
    </source>
</evidence>
<dbReference type="PROSITE" id="PS50297">
    <property type="entry name" value="ANK_REP_REGION"/>
    <property type="match status" value="4"/>
</dbReference>
<evidence type="ECO:0000313" key="7">
    <source>
        <dbReference type="Proteomes" id="UP000285084"/>
    </source>
</evidence>
<dbReference type="VEuPathDB" id="FungiDB:FOXG_13607"/>
<dbReference type="VEuPathDB" id="FungiDB:HZS61_016090"/>
<dbReference type="VEuPathDB" id="FungiDB:FOMG_09991"/>
<dbReference type="SUPFAM" id="SSF48403">
    <property type="entry name" value="Ankyrin repeat"/>
    <property type="match status" value="3"/>
</dbReference>
<feature type="repeat" description="ANK" evidence="3">
    <location>
        <begin position="1725"/>
        <end position="1757"/>
    </location>
</feature>
<dbReference type="Proteomes" id="UP000285084">
    <property type="component" value="Unassembled WGS sequence"/>
</dbReference>
<dbReference type="VEuPathDB" id="FungiDB:FOZG_16353"/>
<dbReference type="InterPro" id="IPR036770">
    <property type="entry name" value="Ankyrin_rpt-contain_sf"/>
</dbReference>
<feature type="domain" description="Nephrocystin 3-like N-terminal" evidence="5">
    <location>
        <begin position="597"/>
        <end position="749"/>
    </location>
</feature>
<dbReference type="VEuPathDB" id="FungiDB:FOMG_09990"/>
<dbReference type="Pfam" id="PF13637">
    <property type="entry name" value="Ank_4"/>
    <property type="match status" value="1"/>
</dbReference>
<evidence type="ECO:0000256" key="2">
    <source>
        <dbReference type="ARBA" id="ARBA00023043"/>
    </source>
</evidence>
<dbReference type="VEuPathDB" id="FungiDB:FOC4_g10006371"/>
<dbReference type="InterPro" id="IPR027417">
    <property type="entry name" value="P-loop_NTPase"/>
</dbReference>
<organism evidence="6 7">
    <name type="scientific">Fusarium oxysporum</name>
    <name type="common">Fusarium vascular wilt</name>
    <dbReference type="NCBI Taxonomy" id="5507"/>
    <lineage>
        <taxon>Eukaryota</taxon>
        <taxon>Fungi</taxon>
        <taxon>Dikarya</taxon>
        <taxon>Ascomycota</taxon>
        <taxon>Pezizomycotina</taxon>
        <taxon>Sordariomycetes</taxon>
        <taxon>Hypocreomycetidae</taxon>
        <taxon>Hypocreales</taxon>
        <taxon>Nectriaceae</taxon>
        <taxon>Fusarium</taxon>
        <taxon>Fusarium oxysporum species complex</taxon>
    </lineage>
</organism>
<dbReference type="SMART" id="SM00248">
    <property type="entry name" value="ANK"/>
    <property type="match status" value="13"/>
</dbReference>
<dbReference type="VEuPathDB" id="FungiDB:FOC4_g10006370"/>
<feature type="repeat" description="ANK" evidence="3">
    <location>
        <begin position="1084"/>
        <end position="1116"/>
    </location>
</feature>
<dbReference type="PROSITE" id="PS50088">
    <property type="entry name" value="ANK_REPEAT"/>
    <property type="match status" value="7"/>
</dbReference>
<feature type="repeat" description="ANK" evidence="3">
    <location>
        <begin position="1150"/>
        <end position="1172"/>
    </location>
</feature>
<protein>
    <submittedName>
        <fullName evidence="6">Uncharacterized protein</fullName>
    </submittedName>
</protein>
<sequence length="1916" mass="215463">MTRKNVMHGVFLRPSRRVRVFAFLLFFVTATWTFTIKSRSPCSVEEDIARDYPLIYRHVHSFNGTGGAWHIPPYWADMHSKQPHNILDAARIASKAALSKRERQMPFSNIPLLVHQTWKKTAADSWNPRILPWVELWLEDSIYVDRGPSMAYLFWDDTGMRALVEEFENDFLERYDTLLTPVERSDVFRILYGDLDTELIQHPATWISGSDMATWTDPKTGKAHGYYNTSVTPDYETPVVSLLWGLEADNDPESDAYWRQSYTYPQQLSQWAFAAAPQHPVFERYMDNLRNYTKDKEPTAQNSDPLKRTGPAAVTLATKSWLEDHVGFRWSSLTGLKDGGKSKLIHDILILPITGFHHGSRNDVMGRKPITDPAARLCHHGTGLWKHFNFVGEYGKIQPKLQLNREYNGRSKMAEVLGIVSGAAGLLSLAIEVTKLSYTYIASVRGAPKSLTSYIGELATLTSVLLQLDDLIQARKVNSQNSQILSKALNDCKQEVEHLKAKLERKVSYGRIKAKVAALAWPLSESELQDKVNMLHRYNGIFSSALQTDSLTVAIATNKELQDFRHSTEAKDIIAWYKSDVAIEVPTSHLEDYCPSTWQTFLSGSFYQSWRSGSTPVVWGYGKPGAGKTVLAALVLRDVKSGNLLGTAIASHFFSSSRPKESVSNVLRSLIAQALHSCPIIPQEALALYEKGSQNLMMTDLINVLGAIAKSMTTCIILDALDECPFPPKLFNILLTLQELGVRIFATARDLPKIRKHFEKKPRVEISATRQDLDFYVNHRLEHGEVDVESIGTELKSDLVSAIVKRAAGSFLLARLIMDHITSLLTIKDIRKALISLPANYDEAYLSTFDRIVKQTPGLRDLALKSLNFISYVKEPLRIVELQHALATEEGILEIDPEDLQTSKAIISSCLGLLVVSGPEKTVEFVHSTARKFLQSRPEGMDKRPHLTIVRTCIWYMSTNEMRQGRCTSHEEITQRCLKQPFLHYATNFYGYHAQEVEEECFDQLSEFLQDDVLRESSWQYLNFKAHLDTSVSESVFDSSPRNVLALHVAAFWGFKTYIDKSLSYTRRGSPSTQKQNLNKTDSHGWTPLHWAVSMGHKSMVEILLRSGASPDLPDLAGWTPTFWAAFKGHADIIEMLWRYDTAPFRCDIKGLTPLHWAVSAGQTEIIKRLLKLETRFGQYEKSPVLSLPSLDDLTVERARALANKANESPFKFYSEGTDIEMFSVIFNALKHSFRDKENKPRESDAGYYTFDPFLYGPFGQSLKADHGRRARPDRDYQWGKPDVGFFEFVDQLLIHATRSQDLPIIKLVLDLKLVKASGIDNIALLHEAAASGWAEGMSALIALGADVNIGDTRYGQTPLHRACQNQREEAIKLLLAIDKIDINARAKNGRTPIMDLMTASYKEKGVDLYKLMIARGASISIKDTEGNSLMHFAMRTCNTTIVQMLCTAGLSIESPNKSGQLPLHWMAHWNYFEFRKSVTADEAESIREQRHECMKLVFELSSPSSLDSVCDWENGATPSKETPLSLALSRDNWDLAAKLLRHIKQPVNTSFFGDAKTHTIHELCTVCERLASVSMPSSQNRTILYYELEPLPLDDWTHLLQLFLDAGADINGVNWKGDMPLQLCVQRAASIPVIDTLLKLGGNPYQANRDGLDCFQLALMYCDEAGSWEIMRCLRTYANTHPEPAHYFCQGGFLIAPDTPIDNEETRYLQVLRQTNAINCETRSGRTLIYEAASRGNTHLVQRLLDHDAYPHYIDDFGSSALHAAAMQQAPTTVAVLLQAGADVHQVSLARGTPLHVCLEAFNNSTISSEAVEVVRILLSYGTDPNHAVVRDDRTETSLSLPLKALCQSIYYPNLHRATPEGSDRLVLEVLKLLVDAGARVADSADDIIVGVVAKMEGHESLWEEMRSQLMPSRS</sequence>
<accession>A0A420MW23</accession>
<dbReference type="Gene3D" id="3.90.550.20">
    <property type="match status" value="1"/>
</dbReference>
<dbReference type="Pfam" id="PF12796">
    <property type="entry name" value="Ank_2"/>
    <property type="match status" value="3"/>
</dbReference>
<dbReference type="Gene3D" id="1.25.40.20">
    <property type="entry name" value="Ankyrin repeat-containing domain"/>
    <property type="match status" value="4"/>
</dbReference>
<dbReference type="InterPro" id="IPR002110">
    <property type="entry name" value="Ankyrin_rpt"/>
</dbReference>
<dbReference type="VEuPathDB" id="FungiDB:FOC1_g10003019"/>
<dbReference type="InterPro" id="IPR031348">
    <property type="entry name" value="PigL_N"/>
</dbReference>
<comment type="caution">
    <text evidence="6">The sequence shown here is derived from an EMBL/GenBank/DDBJ whole genome shotgun (WGS) entry which is preliminary data.</text>
</comment>
<feature type="repeat" description="ANK" evidence="3">
    <location>
        <begin position="1426"/>
        <end position="1458"/>
    </location>
</feature>
<dbReference type="EMBL" id="MRCX01000102">
    <property type="protein sequence ID" value="RKK72214.1"/>
    <property type="molecule type" value="Genomic_DNA"/>
</dbReference>
<dbReference type="VEuPathDB" id="FungiDB:HZS61_016089"/>
<feature type="domain" description="Azaphilone pigments biosynthesis cluster protein L N-terminal" evidence="4">
    <location>
        <begin position="414"/>
        <end position="566"/>
    </location>
</feature>
<feature type="repeat" description="ANK" evidence="3">
    <location>
        <begin position="1355"/>
        <end position="1376"/>
    </location>
</feature>
<keyword evidence="1" id="KW-0677">Repeat</keyword>
<evidence type="ECO:0000256" key="3">
    <source>
        <dbReference type="PROSITE-ProRule" id="PRU00023"/>
    </source>
</evidence>
<evidence type="ECO:0000259" key="4">
    <source>
        <dbReference type="Pfam" id="PF17111"/>
    </source>
</evidence>
<dbReference type="Gene3D" id="3.40.50.300">
    <property type="entry name" value="P-loop containing nucleotide triphosphate hydrolases"/>
    <property type="match status" value="1"/>
</dbReference>
<dbReference type="PANTHER" id="PTHR24198">
    <property type="entry name" value="ANKYRIN REPEAT AND PROTEIN KINASE DOMAIN-CONTAINING PROTEIN"/>
    <property type="match status" value="1"/>
</dbReference>
<dbReference type="SUPFAM" id="SSF52540">
    <property type="entry name" value="P-loop containing nucleoside triphosphate hydrolases"/>
    <property type="match status" value="1"/>
</dbReference>
<feature type="repeat" description="ANK" evidence="3">
    <location>
        <begin position="1321"/>
        <end position="1353"/>
    </location>
</feature>
<feature type="repeat" description="ANK" evidence="3">
    <location>
        <begin position="1758"/>
        <end position="1790"/>
    </location>
</feature>